<dbReference type="AlphaFoldDB" id="A0A2M7G6R0"/>
<organism evidence="10 11">
    <name type="scientific">bacterium (Candidatus Blackallbacteria) CG17_big_fil_post_rev_8_21_14_2_50_48_46</name>
    <dbReference type="NCBI Taxonomy" id="2014261"/>
    <lineage>
        <taxon>Bacteria</taxon>
        <taxon>Candidatus Blackallbacteria</taxon>
    </lineage>
</organism>
<dbReference type="InterPro" id="IPR013108">
    <property type="entry name" value="Amidohydro_3"/>
</dbReference>
<dbReference type="InterPro" id="IPR011059">
    <property type="entry name" value="Metal-dep_hydrolase_composite"/>
</dbReference>
<dbReference type="NCBIfam" id="TIGR01224">
    <property type="entry name" value="hutI"/>
    <property type="match status" value="1"/>
</dbReference>
<feature type="binding site" evidence="8">
    <location>
        <position position="330"/>
    </location>
    <ligand>
        <name>N-formimidoyl-L-glutamate</name>
        <dbReference type="ChEBI" id="CHEBI:58928"/>
    </ligand>
</feature>
<sequence length="419" mass="45091">MTASDLNSDYFLTDIGELVTLYIPEHQGPILPSQMDQIEILQDAFLRIEKGLIADYGTMNLFSNPKGVPAYSVKGRAVIPGLVDPHTHLVFAGTREHELTERIRTARNQPKGTRMSGGINYTVARTRASSFEELLEEALQRLDRMLAHGTTTAEAKSGYGLSLAHELRILQVIAAADQAHPIDLVSTFMGAHAVPHDHPHAEYVDEVVAMIPAVAAQGLAEFCDVFCEAGFFTPEDTRRILLKAREQGLKLKLHADELAASGGSLLAGELGAVSADHLQFAPLEGLQAMKAAGTIPVLLPGTAFYLGLPYADTLAMRELDLPLALSTDLNPGGCYCESQLFMCVLACTQMGMLPIEALAGVTLNAAYAIDRGEQAGMIAPGRAADLVVLEAANHGAIPYHFGVNLVHSVYKRGLKVWQA</sequence>
<keyword evidence="3 8" id="KW-0479">Metal-binding</keyword>
<keyword evidence="6 8" id="KW-0862">Zinc</keyword>
<comment type="subcellular location">
    <subcellularLocation>
        <location evidence="8">Cytoplasm</location>
    </subcellularLocation>
</comment>
<name>A0A2M7G6R0_9BACT</name>
<proteinExistence type="inferred from homology"/>
<keyword evidence="7 8" id="KW-0408">Iron</keyword>
<evidence type="ECO:0000256" key="8">
    <source>
        <dbReference type="HAMAP-Rule" id="MF_00372"/>
    </source>
</evidence>
<comment type="caution">
    <text evidence="8">Lacks conserved residue(s) required for the propagation of feature annotation.</text>
</comment>
<feature type="binding site" evidence="8">
    <location>
        <position position="159"/>
    </location>
    <ligand>
        <name>4-imidazolone-5-propanoate</name>
        <dbReference type="ChEBI" id="CHEBI:77893"/>
    </ligand>
</feature>
<accession>A0A2M7G6R0</accession>
<dbReference type="GO" id="GO:0005737">
    <property type="term" value="C:cytoplasm"/>
    <property type="evidence" value="ECO:0007669"/>
    <property type="project" value="UniProtKB-SubCell"/>
</dbReference>
<feature type="binding site" evidence="8">
    <location>
        <position position="257"/>
    </location>
    <ligand>
        <name>4-imidazolone-5-propanoate</name>
        <dbReference type="ChEBI" id="CHEBI:77893"/>
    </ligand>
</feature>
<gene>
    <name evidence="8" type="primary">hutI</name>
    <name evidence="10" type="ORF">COW36_07740</name>
</gene>
<comment type="cofactor">
    <cofactor evidence="8">
        <name>Zn(2+)</name>
        <dbReference type="ChEBI" id="CHEBI:29105"/>
    </cofactor>
    <cofactor evidence="8">
        <name>Fe(3+)</name>
        <dbReference type="ChEBI" id="CHEBI:29034"/>
    </cofactor>
    <text evidence="8">Binds 1 zinc or iron ion per subunit.</text>
</comment>
<feature type="binding site" evidence="8">
    <location>
        <position position="95"/>
    </location>
    <ligand>
        <name>4-imidazolone-5-propanoate</name>
        <dbReference type="ChEBI" id="CHEBI:77893"/>
    </ligand>
</feature>
<dbReference type="PANTHER" id="PTHR42752">
    <property type="entry name" value="IMIDAZOLONEPROPIONASE"/>
    <property type="match status" value="1"/>
</dbReference>
<dbReference type="Proteomes" id="UP000231019">
    <property type="component" value="Unassembled WGS sequence"/>
</dbReference>
<feature type="binding site" evidence="8">
    <location>
        <position position="86"/>
    </location>
    <ligand>
        <name>Zn(2+)</name>
        <dbReference type="ChEBI" id="CHEBI:29105"/>
    </ligand>
</feature>
<reference evidence="10 11" key="1">
    <citation type="submission" date="2017-09" db="EMBL/GenBank/DDBJ databases">
        <title>Depth-based differentiation of microbial function through sediment-hosted aquifers and enrichment of novel symbionts in the deep terrestrial subsurface.</title>
        <authorList>
            <person name="Probst A.J."/>
            <person name="Ladd B."/>
            <person name="Jarett J.K."/>
            <person name="Geller-Mcgrath D.E."/>
            <person name="Sieber C.M."/>
            <person name="Emerson J.B."/>
            <person name="Anantharaman K."/>
            <person name="Thomas B.C."/>
            <person name="Malmstrom R."/>
            <person name="Stieglmeier M."/>
            <person name="Klingl A."/>
            <person name="Woyke T."/>
            <person name="Ryan C.M."/>
            <person name="Banfield J.F."/>
        </authorList>
    </citation>
    <scope>NUCLEOTIDE SEQUENCE [LARGE SCALE GENOMIC DNA]</scope>
    <source>
        <strain evidence="10">CG17_big_fil_post_rev_8_21_14_2_50_48_46</strain>
    </source>
</reference>
<keyword evidence="4 8" id="KW-0378">Hydrolase</keyword>
<dbReference type="PANTHER" id="PTHR42752:SF1">
    <property type="entry name" value="IMIDAZOLONEPROPIONASE-RELATED"/>
    <property type="match status" value="1"/>
</dbReference>
<comment type="catalytic activity">
    <reaction evidence="8">
        <text>4-imidazolone-5-propanoate + H2O = N-formimidoyl-L-glutamate</text>
        <dbReference type="Rhea" id="RHEA:23660"/>
        <dbReference type="ChEBI" id="CHEBI:15377"/>
        <dbReference type="ChEBI" id="CHEBI:58928"/>
        <dbReference type="ChEBI" id="CHEBI:77893"/>
        <dbReference type="EC" id="3.5.2.7"/>
    </reaction>
</comment>
<evidence type="ECO:0000259" key="9">
    <source>
        <dbReference type="Pfam" id="PF07969"/>
    </source>
</evidence>
<comment type="similarity">
    <text evidence="8">Belongs to the metallo-dependent hydrolases superfamily. HutI family.</text>
</comment>
<dbReference type="GO" id="GO:0019557">
    <property type="term" value="P:L-histidine catabolic process to glutamate and formate"/>
    <property type="evidence" value="ECO:0007669"/>
    <property type="project" value="UniProtKB-UniPathway"/>
</dbReference>
<dbReference type="Pfam" id="PF07969">
    <property type="entry name" value="Amidohydro_3"/>
    <property type="match status" value="1"/>
</dbReference>
<feature type="binding site" evidence="8">
    <location>
        <position position="192"/>
    </location>
    <ligand>
        <name>4-imidazolone-5-propanoate</name>
        <dbReference type="ChEBI" id="CHEBI:77893"/>
    </ligand>
</feature>
<protein>
    <recommendedName>
        <fullName evidence="1 8">Imidazolonepropionase</fullName>
        <ecNumber evidence="1 8">3.5.2.7</ecNumber>
    </recommendedName>
    <alternativeName>
        <fullName evidence="8">Imidazolone-5-propionate hydrolase</fullName>
    </alternativeName>
</protein>
<feature type="binding site" evidence="8">
    <location>
        <position position="88"/>
    </location>
    <ligand>
        <name>Zn(2+)</name>
        <dbReference type="ChEBI" id="CHEBI:29105"/>
    </ligand>
</feature>
<evidence type="ECO:0000256" key="5">
    <source>
        <dbReference type="ARBA" id="ARBA00022808"/>
    </source>
</evidence>
<evidence type="ECO:0000313" key="10">
    <source>
        <dbReference type="EMBL" id="PIW17731.1"/>
    </source>
</evidence>
<comment type="function">
    <text evidence="8">Catalyzes the hydrolytic cleavage of the carbon-nitrogen bond in imidazolone-5-propanoate to yield N-formimidoyl-L-glutamate. It is the third step in the universal histidine degradation pathway.</text>
</comment>
<dbReference type="InterPro" id="IPR005920">
    <property type="entry name" value="HutI"/>
</dbReference>
<feature type="binding site" evidence="8">
    <location>
        <position position="254"/>
    </location>
    <ligand>
        <name>Fe(3+)</name>
        <dbReference type="ChEBI" id="CHEBI:29034"/>
    </ligand>
</feature>
<dbReference type="HAMAP" id="MF_00372">
    <property type="entry name" value="HutI"/>
    <property type="match status" value="1"/>
</dbReference>
<dbReference type="SUPFAM" id="SSF51338">
    <property type="entry name" value="Composite domain of metallo-dependent hydrolases"/>
    <property type="match status" value="1"/>
</dbReference>
<evidence type="ECO:0000256" key="1">
    <source>
        <dbReference type="ARBA" id="ARBA00012864"/>
    </source>
</evidence>
<feature type="domain" description="Amidohydrolase 3" evidence="9">
    <location>
        <begin position="94"/>
        <end position="391"/>
    </location>
</feature>
<evidence type="ECO:0000256" key="6">
    <source>
        <dbReference type="ARBA" id="ARBA00022833"/>
    </source>
</evidence>
<keyword evidence="2 8" id="KW-0963">Cytoplasm</keyword>
<evidence type="ECO:0000313" key="11">
    <source>
        <dbReference type="Proteomes" id="UP000231019"/>
    </source>
</evidence>
<dbReference type="GO" id="GO:0008270">
    <property type="term" value="F:zinc ion binding"/>
    <property type="evidence" value="ECO:0007669"/>
    <property type="project" value="UniProtKB-UniRule"/>
</dbReference>
<feature type="binding site" evidence="8">
    <location>
        <position position="328"/>
    </location>
    <ligand>
        <name>Zn(2+)</name>
        <dbReference type="ChEBI" id="CHEBI:29105"/>
    </ligand>
</feature>
<dbReference type="SUPFAM" id="SSF51556">
    <property type="entry name" value="Metallo-dependent hydrolases"/>
    <property type="match status" value="1"/>
</dbReference>
<dbReference type="Gene3D" id="3.20.20.140">
    <property type="entry name" value="Metal-dependent hydrolases"/>
    <property type="match status" value="1"/>
</dbReference>
<evidence type="ECO:0000256" key="7">
    <source>
        <dbReference type="ARBA" id="ARBA00023004"/>
    </source>
</evidence>
<dbReference type="EC" id="3.5.2.7" evidence="1 8"/>
<evidence type="ECO:0000256" key="3">
    <source>
        <dbReference type="ARBA" id="ARBA00022723"/>
    </source>
</evidence>
<keyword evidence="5 8" id="KW-0369">Histidine metabolism</keyword>
<evidence type="ECO:0000256" key="2">
    <source>
        <dbReference type="ARBA" id="ARBA00022490"/>
    </source>
</evidence>
<evidence type="ECO:0000256" key="4">
    <source>
        <dbReference type="ARBA" id="ARBA00022801"/>
    </source>
</evidence>
<dbReference type="GO" id="GO:0005506">
    <property type="term" value="F:iron ion binding"/>
    <property type="evidence" value="ECO:0007669"/>
    <property type="project" value="UniProtKB-UniRule"/>
</dbReference>
<feature type="binding site" evidence="8">
    <location>
        <position position="88"/>
    </location>
    <ligand>
        <name>Fe(3+)</name>
        <dbReference type="ChEBI" id="CHEBI:29034"/>
    </ligand>
</feature>
<dbReference type="InterPro" id="IPR032466">
    <property type="entry name" value="Metal_Hydrolase"/>
</dbReference>
<dbReference type="FunFam" id="3.20.20.140:FF:000007">
    <property type="entry name" value="Imidazolonepropionase"/>
    <property type="match status" value="1"/>
</dbReference>
<feature type="binding site" evidence="8">
    <location>
        <position position="332"/>
    </location>
    <ligand>
        <name>N-formimidoyl-L-glutamate</name>
        <dbReference type="ChEBI" id="CHEBI:58928"/>
    </ligand>
</feature>
<dbReference type="EMBL" id="PFFQ01000021">
    <property type="protein sequence ID" value="PIW17731.1"/>
    <property type="molecule type" value="Genomic_DNA"/>
</dbReference>
<dbReference type="Gene3D" id="2.30.40.10">
    <property type="entry name" value="Urease, subunit C, domain 1"/>
    <property type="match status" value="1"/>
</dbReference>
<feature type="binding site" evidence="8">
    <location>
        <position position="86"/>
    </location>
    <ligand>
        <name>Fe(3+)</name>
        <dbReference type="ChEBI" id="CHEBI:29034"/>
    </ligand>
</feature>
<feature type="binding site" evidence="8">
    <location>
        <position position="159"/>
    </location>
    <ligand>
        <name>N-formimidoyl-L-glutamate</name>
        <dbReference type="ChEBI" id="CHEBI:58928"/>
    </ligand>
</feature>
<comment type="pathway">
    <text evidence="8">Amino-acid degradation; L-histidine degradation into L-glutamate; N-formimidoyl-L-glutamate from L-histidine: step 3/3.</text>
</comment>
<feature type="binding site" evidence="8">
    <location>
        <position position="328"/>
    </location>
    <ligand>
        <name>Fe(3+)</name>
        <dbReference type="ChEBI" id="CHEBI:29034"/>
    </ligand>
</feature>
<dbReference type="GO" id="GO:0019556">
    <property type="term" value="P:L-histidine catabolic process to glutamate and formamide"/>
    <property type="evidence" value="ECO:0007669"/>
    <property type="project" value="UniProtKB-UniRule"/>
</dbReference>
<dbReference type="UniPathway" id="UPA00379">
    <property type="reaction ID" value="UER00551"/>
</dbReference>
<dbReference type="GO" id="GO:0050480">
    <property type="term" value="F:imidazolonepropionase activity"/>
    <property type="evidence" value="ECO:0007669"/>
    <property type="project" value="UniProtKB-UniRule"/>
</dbReference>
<feature type="binding site" evidence="8">
    <location>
        <position position="254"/>
    </location>
    <ligand>
        <name>Zn(2+)</name>
        <dbReference type="ChEBI" id="CHEBI:29105"/>
    </ligand>
</feature>
<comment type="caution">
    <text evidence="10">The sequence shown here is derived from an EMBL/GenBank/DDBJ whole genome shotgun (WGS) entry which is preliminary data.</text>
</comment>